<evidence type="ECO:0000313" key="1">
    <source>
        <dbReference type="EMBL" id="UWD34584.1"/>
    </source>
</evidence>
<organism evidence="1 2">
    <name type="scientific">Mesomycoplasma molare</name>
    <dbReference type="NCBI Taxonomy" id="171288"/>
    <lineage>
        <taxon>Bacteria</taxon>
        <taxon>Bacillati</taxon>
        <taxon>Mycoplasmatota</taxon>
        <taxon>Mycoplasmoidales</taxon>
        <taxon>Metamycoplasmataceae</taxon>
        <taxon>Mesomycoplasma</taxon>
    </lineage>
</organism>
<reference evidence="1" key="1">
    <citation type="submission" date="2022-08" db="EMBL/GenBank/DDBJ databases">
        <title>Complete genome sequence of Mycoplasma molare type strain H 542.</title>
        <authorList>
            <person name="Spergser J."/>
        </authorList>
    </citation>
    <scope>NUCLEOTIDE SEQUENCE</scope>
    <source>
        <strain evidence="1">H 542</strain>
    </source>
</reference>
<evidence type="ECO:0000313" key="2">
    <source>
        <dbReference type="Proteomes" id="UP001058364"/>
    </source>
</evidence>
<keyword evidence="2" id="KW-1185">Reference proteome</keyword>
<name>A0ABY5TZX2_9BACT</name>
<protein>
    <submittedName>
        <fullName evidence="1">Uncharacterized protein</fullName>
    </submittedName>
</protein>
<proteinExistence type="predicted"/>
<gene>
    <name evidence="1" type="ORF">NX772_02015</name>
</gene>
<dbReference type="Proteomes" id="UP001058364">
    <property type="component" value="Chromosome"/>
</dbReference>
<dbReference type="RefSeq" id="WP_259429407.1">
    <property type="nucleotide sequence ID" value="NZ_CP103423.1"/>
</dbReference>
<sequence length="44" mass="5341">MKFLDIVVLRIKLYKFLSLVYSELRFLATETSQDIFDNYPIFLH</sequence>
<accession>A0ABY5TZX2</accession>
<dbReference type="EMBL" id="CP103423">
    <property type="protein sequence ID" value="UWD34584.1"/>
    <property type="molecule type" value="Genomic_DNA"/>
</dbReference>